<dbReference type="EMBL" id="MT141562">
    <property type="protein sequence ID" value="QJA43185.1"/>
    <property type="molecule type" value="Genomic_DNA"/>
</dbReference>
<evidence type="ECO:0000313" key="3">
    <source>
        <dbReference type="EMBL" id="QJA83530.1"/>
    </source>
</evidence>
<dbReference type="EMBL" id="MT142512">
    <property type="protein sequence ID" value="QJA83530.1"/>
    <property type="molecule type" value="Genomic_DNA"/>
</dbReference>
<evidence type="ECO:0000313" key="1">
    <source>
        <dbReference type="EMBL" id="QJA43185.1"/>
    </source>
</evidence>
<dbReference type="AlphaFoldDB" id="A0A6H1Z7C1"/>
<name>A0A6H1Z7C1_9ZZZZ</name>
<evidence type="ECO:0000313" key="2">
    <source>
        <dbReference type="EMBL" id="QJA53829.1"/>
    </source>
</evidence>
<evidence type="ECO:0000313" key="4">
    <source>
        <dbReference type="EMBL" id="QJI04171.1"/>
    </source>
</evidence>
<dbReference type="EMBL" id="MT144454">
    <property type="protein sequence ID" value="QJA53829.1"/>
    <property type="molecule type" value="Genomic_DNA"/>
</dbReference>
<reference evidence="1" key="1">
    <citation type="submission" date="2020-03" db="EMBL/GenBank/DDBJ databases">
        <title>The deep terrestrial virosphere.</title>
        <authorList>
            <person name="Holmfeldt K."/>
            <person name="Nilsson E."/>
            <person name="Simone D."/>
            <person name="Lopez-Fernandez M."/>
            <person name="Wu X."/>
            <person name="de Brujin I."/>
            <person name="Lundin D."/>
            <person name="Andersson A."/>
            <person name="Bertilsson S."/>
            <person name="Dopson M."/>
        </authorList>
    </citation>
    <scope>NUCLEOTIDE SEQUENCE</scope>
    <source>
        <strain evidence="3">MM415A00275</strain>
        <strain evidence="1">MM415B00324</strain>
        <strain evidence="2">TM448A04054</strain>
        <strain evidence="4">TM448B06464</strain>
    </source>
</reference>
<dbReference type="EMBL" id="MT145155">
    <property type="protein sequence ID" value="QJI04171.1"/>
    <property type="molecule type" value="Genomic_DNA"/>
</dbReference>
<organism evidence="1">
    <name type="scientific">viral metagenome</name>
    <dbReference type="NCBI Taxonomy" id="1070528"/>
    <lineage>
        <taxon>unclassified sequences</taxon>
        <taxon>metagenomes</taxon>
        <taxon>organismal metagenomes</taxon>
    </lineage>
</organism>
<protein>
    <submittedName>
        <fullName evidence="1">Uncharacterized protein</fullName>
    </submittedName>
</protein>
<proteinExistence type="predicted"/>
<gene>
    <name evidence="3" type="ORF">MM415A00275_0035</name>
    <name evidence="1" type="ORF">MM415B00324_0015</name>
    <name evidence="2" type="ORF">TM448A04054_0013</name>
    <name evidence="4" type="ORF">TM448B06464_0004</name>
</gene>
<accession>A0A6H1Z7C1</accession>
<sequence>MKEHVTLANAIFAEGITATEEQIANIINRIKRAESKQAKQIDTSIEGLTLTLGDDGLWLNFDTGTHYASINLSLQVSNPQSSTDRTILQWCRDTVGRYPEVKP</sequence>